<evidence type="ECO:0000256" key="5">
    <source>
        <dbReference type="ARBA" id="ARBA00023239"/>
    </source>
</evidence>
<dbReference type="GO" id="GO:0030170">
    <property type="term" value="F:pyridoxal phosphate binding"/>
    <property type="evidence" value="ECO:0007669"/>
    <property type="project" value="InterPro"/>
</dbReference>
<dbReference type="InterPro" id="IPR015424">
    <property type="entry name" value="PyrdxlP-dep_Trfase"/>
</dbReference>
<comment type="caution">
    <text evidence="8">The sequence shown here is derived from an EMBL/GenBank/DDBJ whole genome shotgun (WGS) entry which is preliminary data.</text>
</comment>
<dbReference type="GO" id="GO:0005737">
    <property type="term" value="C:cytoplasm"/>
    <property type="evidence" value="ECO:0007669"/>
    <property type="project" value="TreeGrafter"/>
</dbReference>
<accession>R1H605</accession>
<evidence type="ECO:0000256" key="2">
    <source>
        <dbReference type="ARBA" id="ARBA00009533"/>
    </source>
</evidence>
<dbReference type="Gene3D" id="3.40.640.10">
    <property type="entry name" value="Type I PLP-dependent aspartate aminotransferase-like (Major domain)"/>
    <property type="match status" value="1"/>
</dbReference>
<gene>
    <name evidence="8" type="ORF">G113_17103</name>
</gene>
<protein>
    <submittedName>
        <fullName evidence="8">Group II decarboxylase</fullName>
    </submittedName>
</protein>
<evidence type="ECO:0000256" key="3">
    <source>
        <dbReference type="ARBA" id="ARBA00022793"/>
    </source>
</evidence>
<proteinExistence type="inferred from homology"/>
<dbReference type="SUPFAM" id="SSF53383">
    <property type="entry name" value="PLP-dependent transferases"/>
    <property type="match status" value="1"/>
</dbReference>
<dbReference type="EMBL" id="AQGQ01000154">
    <property type="protein sequence ID" value="EOD53909.1"/>
    <property type="molecule type" value="Genomic_DNA"/>
</dbReference>
<dbReference type="InterPro" id="IPR002129">
    <property type="entry name" value="PyrdxlP-dep_de-COase"/>
</dbReference>
<dbReference type="PANTHER" id="PTHR45677:SF8">
    <property type="entry name" value="CYSTEINE SULFINIC ACID DECARBOXYLASE"/>
    <property type="match status" value="1"/>
</dbReference>
<dbReference type="GO" id="GO:0016831">
    <property type="term" value="F:carboxy-lyase activity"/>
    <property type="evidence" value="ECO:0007669"/>
    <property type="project" value="UniProtKB-KW"/>
</dbReference>
<keyword evidence="5 7" id="KW-0456">Lyase</keyword>
<evidence type="ECO:0000256" key="6">
    <source>
        <dbReference type="PIRSR" id="PIRSR602129-50"/>
    </source>
</evidence>
<comment type="cofactor">
    <cofactor evidence="1 6 7">
        <name>pyridoxal 5'-phosphate</name>
        <dbReference type="ChEBI" id="CHEBI:597326"/>
    </cofactor>
</comment>
<evidence type="ECO:0000313" key="9">
    <source>
        <dbReference type="Proteomes" id="UP000013526"/>
    </source>
</evidence>
<evidence type="ECO:0000256" key="7">
    <source>
        <dbReference type="RuleBase" id="RU000382"/>
    </source>
</evidence>
<keyword evidence="3" id="KW-0210">Decarboxylase</keyword>
<dbReference type="Pfam" id="PF00282">
    <property type="entry name" value="Pyridoxal_deC"/>
    <property type="match status" value="1"/>
</dbReference>
<evidence type="ECO:0000313" key="8">
    <source>
        <dbReference type="EMBL" id="EOD53909.1"/>
    </source>
</evidence>
<dbReference type="InterPro" id="IPR015421">
    <property type="entry name" value="PyrdxlP-dep_Trfase_major"/>
</dbReference>
<dbReference type="Gene3D" id="3.90.1150.170">
    <property type="match status" value="1"/>
</dbReference>
<evidence type="ECO:0000256" key="1">
    <source>
        <dbReference type="ARBA" id="ARBA00001933"/>
    </source>
</evidence>
<name>R1H605_9GAMM</name>
<sequence length="549" mass="60754">MPLWCILCRQRIAPEWALAITRIDAAATPWPMRPDGVVRRPGLETPMTLTELFAKPDPALAAAVTRLLERFHRADDSEAPYRREQFCQQLDDANMPGEGMDTQAYLARLEQLVPGASHLASRHYMGHMTAPLPAFTGELARLLVMLNQNPMKMESSRLLSFLEREVLAKLHRLVYRGTDDFYHHQMHAKDAALGVMTSGGTIANVTALWLARNHAVGDNLFHLVEQGYRGAVILGSRLMHYSFDKGMDLLGMGAVNVRRLETDADNRLSLPALEAALLECKALRLKVLAIIGVAGSTDFGSVDPLAELADIARRENVHFHVDAAWGGPTLFSPRYQSLLAGIEQADTVTLDGHKQLLVPLGTGMLLCKRPDLVMAVKREAPYAIRASSFDQGRFTLEGTRPANALYLDGAFQLLGETGYRTLIEANYAKARCMAALIDADPAFELMSAPVMNLLSYRCIPPHLQGKTLNKAANEQINLFNVALQKAQRAEGHSFVSRTQRPLHRYGDQPLVLLRAVLLNPQIEESDIRDLLADQTRLGLSVAAELFTDE</sequence>
<keyword evidence="9" id="KW-1185">Reference proteome</keyword>
<comment type="similarity">
    <text evidence="2 7">Belongs to the group II decarboxylase family.</text>
</comment>
<reference evidence="8 9" key="1">
    <citation type="journal article" date="2013" name="Genome Announc.">
        <title>Draft Genome Sequence of Aeromonas molluscorum Strain 848TT, Isolated from Bivalve Molluscs.</title>
        <authorList>
            <person name="Spataro N."/>
            <person name="Farfan M."/>
            <person name="Albarral V."/>
            <person name="Sanglas A."/>
            <person name="Loren J.G."/>
            <person name="Fuste M.C."/>
            <person name="Bosch E."/>
        </authorList>
    </citation>
    <scope>NUCLEOTIDE SEQUENCE [LARGE SCALE GENOMIC DNA]</scope>
    <source>
        <strain evidence="8 9">848</strain>
    </source>
</reference>
<evidence type="ECO:0000256" key="4">
    <source>
        <dbReference type="ARBA" id="ARBA00022898"/>
    </source>
</evidence>
<keyword evidence="4 6" id="KW-0663">Pyridoxal phosphate</keyword>
<feature type="modified residue" description="N6-(pyridoxal phosphate)lysine" evidence="6">
    <location>
        <position position="354"/>
    </location>
</feature>
<dbReference type="PATRIC" id="fig|1268236.3.peg.3343"/>
<dbReference type="AlphaFoldDB" id="R1H605"/>
<dbReference type="PANTHER" id="PTHR45677">
    <property type="entry name" value="GLUTAMATE DECARBOXYLASE-RELATED"/>
    <property type="match status" value="1"/>
</dbReference>
<dbReference type="GO" id="GO:0019752">
    <property type="term" value="P:carboxylic acid metabolic process"/>
    <property type="evidence" value="ECO:0007669"/>
    <property type="project" value="InterPro"/>
</dbReference>
<dbReference type="Proteomes" id="UP000013526">
    <property type="component" value="Unassembled WGS sequence"/>
</dbReference>
<organism evidence="8 9">
    <name type="scientific">Aeromonas molluscorum 848</name>
    <dbReference type="NCBI Taxonomy" id="1268236"/>
    <lineage>
        <taxon>Bacteria</taxon>
        <taxon>Pseudomonadati</taxon>
        <taxon>Pseudomonadota</taxon>
        <taxon>Gammaproteobacteria</taxon>
        <taxon>Aeromonadales</taxon>
        <taxon>Aeromonadaceae</taxon>
        <taxon>Aeromonas</taxon>
    </lineage>
</organism>